<name>A0A873WK10_9CAUD</name>
<evidence type="ECO:0000313" key="1">
    <source>
        <dbReference type="EMBL" id="QPB09352.1"/>
    </source>
</evidence>
<accession>A0A873WK10</accession>
<dbReference type="EMBL" id="MT701590">
    <property type="protein sequence ID" value="QPB09352.1"/>
    <property type="molecule type" value="Genomic_DNA"/>
</dbReference>
<evidence type="ECO:0000313" key="2">
    <source>
        <dbReference type="Proteomes" id="UP000662782"/>
    </source>
</evidence>
<dbReference type="Proteomes" id="UP000662782">
    <property type="component" value="Segment"/>
</dbReference>
<gene>
    <name evidence="1" type="ORF">CPT_Miami_257</name>
</gene>
<organism evidence="1 2">
    <name type="scientific">Klebsiella phage Miami</name>
    <dbReference type="NCBI Taxonomy" id="2767581"/>
    <lineage>
        <taxon>Viruses</taxon>
        <taxon>Duplodnaviria</taxon>
        <taxon>Heunggongvirae</taxon>
        <taxon>Uroviricota</taxon>
        <taxon>Caudoviricetes</taxon>
        <taxon>Chimalliviridae</taxon>
        <taxon>Miamivirus</taxon>
        <taxon>Miamivirus miami</taxon>
    </lineage>
</organism>
<protein>
    <submittedName>
        <fullName evidence="1">Uncharacterized protein</fullName>
    </submittedName>
</protein>
<sequence length="143" mass="17000">MNEQTTYKSGYLPIQLEGCSKEQLIDINDQLFSRLKELRKTYLPGDYEITLITDILKGKEPEKNSFFYSLTCVRNNCLMENPVSELKIKLNSVAIFPYSWVIRGHKARNDKDPEIKRLKKHLFRIYKHNLHKRSKFHKLRKGQ</sequence>
<proteinExistence type="predicted"/>
<keyword evidence="2" id="KW-1185">Reference proteome</keyword>
<reference evidence="1 2" key="1">
    <citation type="submission" date="2020-07" db="EMBL/GenBank/DDBJ databases">
        <title>Complete genome sequence of Klebsiella pneumoniae phage Miami.</title>
        <authorList>
            <person name="Mora D.A."/>
            <person name="Lessor L."/>
            <person name="Gill J."/>
            <person name="Liu M."/>
        </authorList>
    </citation>
    <scope>NUCLEOTIDE SEQUENCE [LARGE SCALE GENOMIC DNA]</scope>
</reference>